<keyword evidence="4" id="KW-1185">Reference proteome</keyword>
<name>A0A4U0SNT9_9ACTN</name>
<sequence>MPTYQYQCTACGESLEAVQKFTDDALSVCPNCEGRLRKVFSAVGVVFKGSGFYRTDSRSSSSASAPAPATSPSAKSGTESSKPSTSTSSSGGSSGSSGSSGSGSSGSSGSSSNSSSAA</sequence>
<dbReference type="AlphaFoldDB" id="A0A4U0SNT9"/>
<evidence type="ECO:0000256" key="1">
    <source>
        <dbReference type="SAM" id="MobiDB-lite"/>
    </source>
</evidence>
<dbReference type="SMART" id="SM00834">
    <property type="entry name" value="CxxC_CXXC_SSSS"/>
    <property type="match status" value="1"/>
</dbReference>
<dbReference type="EMBL" id="SUMC01000066">
    <property type="protein sequence ID" value="TKA02035.1"/>
    <property type="molecule type" value="Genomic_DNA"/>
</dbReference>
<comment type="caution">
    <text evidence="3">The sequence shown here is derived from an EMBL/GenBank/DDBJ whole genome shotgun (WGS) entry which is preliminary data.</text>
</comment>
<dbReference type="PANTHER" id="PTHR34404">
    <property type="entry name" value="REGULATORY PROTEIN, FMDB FAMILY"/>
    <property type="match status" value="1"/>
</dbReference>
<protein>
    <submittedName>
        <fullName evidence="3">FmdB family transcriptional regulator</fullName>
    </submittedName>
</protein>
<evidence type="ECO:0000313" key="3">
    <source>
        <dbReference type="EMBL" id="TKA02035.1"/>
    </source>
</evidence>
<evidence type="ECO:0000259" key="2">
    <source>
        <dbReference type="SMART" id="SM00834"/>
    </source>
</evidence>
<feature type="compositionally biased region" description="Gly residues" evidence="1">
    <location>
        <begin position="92"/>
        <end position="106"/>
    </location>
</feature>
<feature type="compositionally biased region" description="Low complexity" evidence="1">
    <location>
        <begin position="107"/>
        <end position="118"/>
    </location>
</feature>
<dbReference type="NCBIfam" id="TIGR02605">
    <property type="entry name" value="CxxC_CxxC_SSSS"/>
    <property type="match status" value="1"/>
</dbReference>
<evidence type="ECO:0000313" key="4">
    <source>
        <dbReference type="Proteomes" id="UP000305778"/>
    </source>
</evidence>
<feature type="domain" description="Putative regulatory protein FmdB zinc ribbon" evidence="2">
    <location>
        <begin position="1"/>
        <end position="41"/>
    </location>
</feature>
<gene>
    <name evidence="3" type="ORF">FCI23_39410</name>
</gene>
<dbReference type="Pfam" id="PF09723">
    <property type="entry name" value="Zn_ribbon_8"/>
    <property type="match status" value="1"/>
</dbReference>
<dbReference type="RefSeq" id="WP_136728960.1">
    <property type="nucleotide sequence ID" value="NZ_SUMC01000066.1"/>
</dbReference>
<dbReference type="PANTHER" id="PTHR34404:SF2">
    <property type="entry name" value="CONSERVED SERINE RICH PROTEIN"/>
    <property type="match status" value="1"/>
</dbReference>
<organism evidence="3 4">
    <name type="scientific">Actinacidiphila oryziradicis</name>
    <dbReference type="NCBI Taxonomy" id="2571141"/>
    <lineage>
        <taxon>Bacteria</taxon>
        <taxon>Bacillati</taxon>
        <taxon>Actinomycetota</taxon>
        <taxon>Actinomycetes</taxon>
        <taxon>Kitasatosporales</taxon>
        <taxon>Streptomycetaceae</taxon>
        <taxon>Actinacidiphila</taxon>
    </lineage>
</organism>
<dbReference type="Proteomes" id="UP000305778">
    <property type="component" value="Unassembled WGS sequence"/>
</dbReference>
<feature type="region of interest" description="Disordered" evidence="1">
    <location>
        <begin position="52"/>
        <end position="118"/>
    </location>
</feature>
<dbReference type="InterPro" id="IPR013429">
    <property type="entry name" value="Regulatory_FmdB_Zinc_ribbon"/>
</dbReference>
<proteinExistence type="predicted"/>
<dbReference type="OrthoDB" id="9813321at2"/>
<feature type="compositionally biased region" description="Low complexity" evidence="1">
    <location>
        <begin position="58"/>
        <end position="91"/>
    </location>
</feature>
<accession>A0A4U0SNT9</accession>
<reference evidence="3 4" key="1">
    <citation type="submission" date="2019-04" db="EMBL/GenBank/DDBJ databases">
        <title>Streptomyces oryziradicis sp. nov., a novel actinomycete isolated from rhizosphere soil of rice (Oryza sativa L.).</title>
        <authorList>
            <person name="Li C."/>
        </authorList>
    </citation>
    <scope>NUCLEOTIDE SEQUENCE [LARGE SCALE GENOMIC DNA]</scope>
    <source>
        <strain evidence="3 4">NEAU-C40</strain>
    </source>
</reference>